<protein>
    <submittedName>
        <fullName evidence="3">FecR family protein</fullName>
    </submittedName>
</protein>
<keyword evidence="1" id="KW-0812">Transmembrane</keyword>
<keyword evidence="1" id="KW-1133">Transmembrane helix</keyword>
<dbReference type="PANTHER" id="PTHR30273:SF2">
    <property type="entry name" value="PROTEIN FECR"/>
    <property type="match status" value="1"/>
</dbReference>
<dbReference type="Gene3D" id="2.60.120.1440">
    <property type="match status" value="1"/>
</dbReference>
<dbReference type="RefSeq" id="WP_188090097.1">
    <property type="nucleotide sequence ID" value="NZ_JACVFC010000003.1"/>
</dbReference>
<dbReference type="EMBL" id="JACVFC010000003">
    <property type="protein sequence ID" value="MBC9932970.1"/>
    <property type="molecule type" value="Genomic_DNA"/>
</dbReference>
<name>A0ABR7TSH3_9BACT</name>
<evidence type="ECO:0000313" key="3">
    <source>
        <dbReference type="EMBL" id="MBC9932970.1"/>
    </source>
</evidence>
<dbReference type="Gene3D" id="3.55.50.30">
    <property type="match status" value="1"/>
</dbReference>
<comment type="caution">
    <text evidence="3">The sequence shown here is derived from an EMBL/GenBank/DDBJ whole genome shotgun (WGS) entry which is preliminary data.</text>
</comment>
<keyword evidence="1" id="KW-0472">Membrane</keyword>
<proteinExistence type="predicted"/>
<dbReference type="PANTHER" id="PTHR30273">
    <property type="entry name" value="PERIPLASMIC SIGNAL SENSOR AND SIGMA FACTOR ACTIVATOR FECR-RELATED"/>
    <property type="match status" value="1"/>
</dbReference>
<dbReference type="Proteomes" id="UP000659124">
    <property type="component" value="Unassembled WGS sequence"/>
</dbReference>
<sequence length="344" mass="37913">MPISTEQIARYLEGRCAPAEQREIADYLQAHPEVLEQFLDQQGWGAEITLPEEQSERMLTAIRRRTVHTRSRRILWPLVGAVAAAAIAGIMIWYRPVGEQPVHRASAPIAQAPVKKAPAVTVLHIYNNADSVVRLPDGSLATLRSSAELRYDSDYGRQHRNLQLSGEAVFDVASQAALPFTVHSGNVSTTALGTVFMVSAPEHTHRVKVRLLSGKVVVKMKDSPGTYLAPGQELAWNETSNKLAVYAWKQPVKPAAATPVAMPEATVLMHDGQIEFVKCPVGEVFSVLRREYGLQITARPEDLKGCFFSGTLIGQQEADDVIYTIVALNQLTLTKDNTGYHIRK</sequence>
<evidence type="ECO:0000256" key="1">
    <source>
        <dbReference type="SAM" id="Phobius"/>
    </source>
</evidence>
<evidence type="ECO:0000313" key="4">
    <source>
        <dbReference type="Proteomes" id="UP000659124"/>
    </source>
</evidence>
<keyword evidence="4" id="KW-1185">Reference proteome</keyword>
<dbReference type="PIRSF" id="PIRSF018266">
    <property type="entry name" value="FecR"/>
    <property type="match status" value="1"/>
</dbReference>
<reference evidence="3 4" key="1">
    <citation type="submission" date="2020-09" db="EMBL/GenBank/DDBJ databases">
        <title>Genome sequences of type strains of Chitinophaga qingshengii and Chitinophaga varians.</title>
        <authorList>
            <person name="Kittiwongwattana C."/>
        </authorList>
    </citation>
    <scope>NUCLEOTIDE SEQUENCE [LARGE SCALE GENOMIC DNA]</scope>
    <source>
        <strain evidence="3 4">JCM 30026</strain>
    </source>
</reference>
<gene>
    <name evidence="3" type="ORF">ICL07_21455</name>
</gene>
<feature type="transmembrane region" description="Helical" evidence="1">
    <location>
        <begin position="74"/>
        <end position="94"/>
    </location>
</feature>
<dbReference type="InterPro" id="IPR012373">
    <property type="entry name" value="Ferrdict_sens_TM"/>
</dbReference>
<accession>A0ABR7TSH3</accession>
<organism evidence="3 4">
    <name type="scientific">Chitinophaga qingshengii</name>
    <dbReference type="NCBI Taxonomy" id="1569794"/>
    <lineage>
        <taxon>Bacteria</taxon>
        <taxon>Pseudomonadati</taxon>
        <taxon>Bacteroidota</taxon>
        <taxon>Chitinophagia</taxon>
        <taxon>Chitinophagales</taxon>
        <taxon>Chitinophagaceae</taxon>
        <taxon>Chitinophaga</taxon>
    </lineage>
</organism>
<dbReference type="Pfam" id="PF04773">
    <property type="entry name" value="FecR"/>
    <property type="match status" value="1"/>
</dbReference>
<feature type="domain" description="FecR protein" evidence="2">
    <location>
        <begin position="130"/>
        <end position="216"/>
    </location>
</feature>
<evidence type="ECO:0000259" key="2">
    <source>
        <dbReference type="Pfam" id="PF04773"/>
    </source>
</evidence>
<dbReference type="InterPro" id="IPR006860">
    <property type="entry name" value="FecR"/>
</dbReference>